<protein>
    <submittedName>
        <fullName evidence="1">Uncharacterized protein</fullName>
    </submittedName>
</protein>
<sequence>MTDEPNQLLGKIAWSILFGCDIEDIPDPNKPENVPYIKAVRKAETEKLKLFMETTGKVLFDHLQTDVREGMFDIILRENTGGCTCGLSRKVDAIRAMVKLIARLETIANENILKGKDDGR</sequence>
<gene>
    <name evidence="2" type="ORF">MM415B01378_0007</name>
    <name evidence="1" type="ORF">TM448A01569_0002</name>
</gene>
<dbReference type="EMBL" id="MT141349">
    <property type="protein sequence ID" value="QJA58977.1"/>
    <property type="molecule type" value="Genomic_DNA"/>
</dbReference>
<dbReference type="AlphaFoldDB" id="A0A6H1ZRV3"/>
<evidence type="ECO:0000313" key="2">
    <source>
        <dbReference type="EMBL" id="QJA58977.1"/>
    </source>
</evidence>
<organism evidence="1">
    <name type="scientific">viral metagenome</name>
    <dbReference type="NCBI Taxonomy" id="1070528"/>
    <lineage>
        <taxon>unclassified sequences</taxon>
        <taxon>metagenomes</taxon>
        <taxon>organismal metagenomes</taxon>
    </lineage>
</organism>
<accession>A0A6H1ZRV3</accession>
<name>A0A6H1ZRV3_9ZZZZ</name>
<reference evidence="1" key="1">
    <citation type="submission" date="2020-03" db="EMBL/GenBank/DDBJ databases">
        <title>The deep terrestrial virosphere.</title>
        <authorList>
            <person name="Holmfeldt K."/>
            <person name="Nilsson E."/>
            <person name="Simone D."/>
            <person name="Lopez-Fernandez M."/>
            <person name="Wu X."/>
            <person name="de Brujin I."/>
            <person name="Lundin D."/>
            <person name="Andersson A."/>
            <person name="Bertilsson S."/>
            <person name="Dopson M."/>
        </authorList>
    </citation>
    <scope>NUCLEOTIDE SEQUENCE</scope>
    <source>
        <strain evidence="2">MM415B01378</strain>
        <strain evidence="1">TM448A01569</strain>
    </source>
</reference>
<proteinExistence type="predicted"/>
<evidence type="ECO:0000313" key="1">
    <source>
        <dbReference type="EMBL" id="QJA50037.1"/>
    </source>
</evidence>
<dbReference type="EMBL" id="MT144170">
    <property type="protein sequence ID" value="QJA50037.1"/>
    <property type="molecule type" value="Genomic_DNA"/>
</dbReference>